<reference evidence="3 4" key="1">
    <citation type="submission" date="2016-01" db="EMBL/GenBank/DDBJ databases">
        <authorList>
            <person name="Oliw E.H."/>
        </authorList>
    </citation>
    <scope>NUCLEOTIDE SEQUENCE [LARGE SCALE GENOMIC DNA]</scope>
    <source>
        <strain evidence="3 4">CMW7756B</strain>
    </source>
</reference>
<gene>
    <name evidence="3" type="ORF">HMPREF3233_01594</name>
</gene>
<dbReference type="STRING" id="39777.B7L28_00255"/>
<comment type="caution">
    <text evidence="3">The sequence shown here is derived from an EMBL/GenBank/DDBJ whole genome shotgun (WGS) entry which is preliminary data.</text>
</comment>
<sequence length="348" mass="40400">MNFKCYDVVEIQGKRYVVTEVISYQEFIIEKTVNYTLNDEMYNNELGTHKGAKNWTEYGLMPVDGGDKKWLTIVNGEKDYCTFSETILRSTPPKGYKLYDKGLQRVMSVEGESKARSGDKADYKEYRTIKNDKTYVFFIEDWHGGLTDQAQGERIRLSDVHRRRDQAAQTASKKIRNAARRKEWTRLGLSWGIILFFLGYLFVGDMTWHELRDEVGFPYTMEERIKDSYYYEPQGTKDGLMVYTSKQDPNATAIDLIDAVYGKVYTIKQDTKSPERWIVIYTTKEVSVISVVNGTTYVEVGELKNLSDSENTRIATIRNDSEILLRYAYMVELKNKQGRKTLSNIIKD</sequence>
<organism evidence="3">
    <name type="scientific">Veillonella atypica</name>
    <dbReference type="NCBI Taxonomy" id="39777"/>
    <lineage>
        <taxon>Bacteria</taxon>
        <taxon>Bacillati</taxon>
        <taxon>Bacillota</taxon>
        <taxon>Negativicutes</taxon>
        <taxon>Veillonellales</taxon>
        <taxon>Veillonellaceae</taxon>
        <taxon>Veillonella</taxon>
    </lineage>
</organism>
<keyword evidence="1" id="KW-0472">Membrane</keyword>
<feature type="domain" description="DUF4178" evidence="2">
    <location>
        <begin position="7"/>
        <end position="156"/>
    </location>
</feature>
<name>A0A133S2C4_9FIRM</name>
<dbReference type="AlphaFoldDB" id="A0A133S2C4"/>
<evidence type="ECO:0000313" key="3">
    <source>
        <dbReference type="EMBL" id="KXA62565.1"/>
    </source>
</evidence>
<proteinExistence type="predicted"/>
<dbReference type="PATRIC" id="fig|39777.7.peg.1560"/>
<feature type="transmembrane region" description="Helical" evidence="1">
    <location>
        <begin position="184"/>
        <end position="203"/>
    </location>
</feature>
<dbReference type="Proteomes" id="UP000070226">
    <property type="component" value="Unassembled WGS sequence"/>
</dbReference>
<dbReference type="EMBL" id="LRQT01000088">
    <property type="protein sequence ID" value="KXA62565.1"/>
    <property type="molecule type" value="Genomic_DNA"/>
</dbReference>
<dbReference type="RefSeq" id="WP_060807820.1">
    <property type="nucleotide sequence ID" value="NZ_JBKUPA010000003.1"/>
</dbReference>
<keyword evidence="1" id="KW-1133">Transmembrane helix</keyword>
<protein>
    <recommendedName>
        <fullName evidence="2">DUF4178 domain-containing protein</fullName>
    </recommendedName>
</protein>
<accession>A0A133S2C4</accession>
<evidence type="ECO:0000313" key="4">
    <source>
        <dbReference type="Proteomes" id="UP000070226"/>
    </source>
</evidence>
<evidence type="ECO:0000259" key="2">
    <source>
        <dbReference type="Pfam" id="PF13785"/>
    </source>
</evidence>
<keyword evidence="1" id="KW-0812">Transmembrane</keyword>
<evidence type="ECO:0000256" key="1">
    <source>
        <dbReference type="SAM" id="Phobius"/>
    </source>
</evidence>
<dbReference type="Pfam" id="PF13785">
    <property type="entry name" value="DUF4178"/>
    <property type="match status" value="1"/>
</dbReference>
<dbReference type="InterPro" id="IPR025235">
    <property type="entry name" value="DUF4178"/>
</dbReference>